<organism evidence="1 2">
    <name type="scientific">Runella rosea</name>
    <dbReference type="NCBI Taxonomy" id="2259595"/>
    <lineage>
        <taxon>Bacteria</taxon>
        <taxon>Pseudomonadati</taxon>
        <taxon>Bacteroidota</taxon>
        <taxon>Cytophagia</taxon>
        <taxon>Cytophagales</taxon>
        <taxon>Spirosomataceae</taxon>
        <taxon>Runella</taxon>
    </lineage>
</organism>
<keyword evidence="2" id="KW-1185">Reference proteome</keyword>
<reference evidence="1 2" key="1">
    <citation type="submission" date="2018-07" db="EMBL/GenBank/DDBJ databases">
        <title>Genome sequencing of Runella.</title>
        <authorList>
            <person name="Baek M.-G."/>
            <person name="Yi H."/>
        </authorList>
    </citation>
    <scope>NUCLEOTIDE SEQUENCE [LARGE SCALE GENOMIC DNA]</scope>
    <source>
        <strain evidence="1 2">HYN0085</strain>
    </source>
</reference>
<name>A0A344TLM2_9BACT</name>
<dbReference type="KEGG" id="run:DR864_18265"/>
<dbReference type="Proteomes" id="UP000251993">
    <property type="component" value="Chromosome"/>
</dbReference>
<protein>
    <submittedName>
        <fullName evidence="1">Uncharacterized protein</fullName>
    </submittedName>
</protein>
<accession>A0A344TLM2</accession>
<proteinExistence type="predicted"/>
<evidence type="ECO:0000313" key="1">
    <source>
        <dbReference type="EMBL" id="AXE19543.1"/>
    </source>
</evidence>
<dbReference type="EMBL" id="CP030850">
    <property type="protein sequence ID" value="AXE19543.1"/>
    <property type="molecule type" value="Genomic_DNA"/>
</dbReference>
<gene>
    <name evidence="1" type="ORF">DR864_18265</name>
</gene>
<evidence type="ECO:0000313" key="2">
    <source>
        <dbReference type="Proteomes" id="UP000251993"/>
    </source>
</evidence>
<sequence>MPFPDKRGFCKYPKHFRKLVFWAWKSNVKKYLIPFQKVFPNKSLKQRLEHKKRAEINPPLQY</sequence>
<dbReference type="AlphaFoldDB" id="A0A344TLM2"/>